<name>A0A1Y6DAR2_9GAMM</name>
<gene>
    <name evidence="4" type="ORF">SAMN02949497_4665</name>
</gene>
<dbReference type="Gene3D" id="3.40.50.720">
    <property type="entry name" value="NAD(P)-binding Rossmann-like Domain"/>
    <property type="match status" value="2"/>
</dbReference>
<dbReference type="Pfam" id="PF02719">
    <property type="entry name" value="Polysacc_synt_2"/>
    <property type="match status" value="1"/>
</dbReference>
<reference evidence="4 5" key="1">
    <citation type="submission" date="2016-12" db="EMBL/GenBank/DDBJ databases">
        <authorList>
            <person name="Song W.-J."/>
            <person name="Kurnit D.M."/>
        </authorList>
    </citation>
    <scope>NUCLEOTIDE SEQUENCE [LARGE SCALE GENOMIC DNA]</scope>
    <source>
        <strain evidence="4 5">175</strain>
    </source>
</reference>
<dbReference type="OrthoDB" id="9803111at2"/>
<keyword evidence="2" id="KW-0812">Transmembrane</keyword>
<dbReference type="InterPro" id="IPR051203">
    <property type="entry name" value="Polysaccharide_Synthase-Rel"/>
</dbReference>
<dbReference type="InterPro" id="IPR003869">
    <property type="entry name" value="Polysac_CapD-like"/>
</dbReference>
<dbReference type="Proteomes" id="UP000192923">
    <property type="component" value="Unassembled WGS sequence"/>
</dbReference>
<dbReference type="PANTHER" id="PTHR43318">
    <property type="entry name" value="UDP-N-ACETYLGLUCOSAMINE 4,6-DEHYDRATASE"/>
    <property type="match status" value="1"/>
</dbReference>
<feature type="domain" description="Polysaccharide biosynthesis protein CapD-like" evidence="3">
    <location>
        <begin position="281"/>
        <end position="563"/>
    </location>
</feature>
<evidence type="ECO:0000313" key="5">
    <source>
        <dbReference type="Proteomes" id="UP000192923"/>
    </source>
</evidence>
<dbReference type="PANTHER" id="PTHR43318:SF1">
    <property type="entry name" value="POLYSACCHARIDE BIOSYNTHESIS PROTEIN EPSC-RELATED"/>
    <property type="match status" value="1"/>
</dbReference>
<dbReference type="RefSeq" id="WP_085216051.1">
    <property type="nucleotide sequence ID" value="NZ_FXAM01000001.1"/>
</dbReference>
<accession>A0A1Y6DAR2</accession>
<sequence>MVSKLRSRTVIFLHDLVMVALAWLGAYWLRFNLSMPPKYEVHSALVCLPWVMVVQAVVFWRVGLYRGIWRFASIPDLVRIVQASGVGIVAAALTLFVVNRLDGVPRSAILLYVLLLPLLLSAPRLLYRIWKDRRAVLSVGKRALIVGAGKAGEMLVRDLLRTHYAQFVPVAFVDDDPGKRGSEIQGVRVKGGCERIPNLVDKLGIDAVLLAVPSASDKEMRRIVEICEGAGVPFLTLPSVQDMLAGQAGALREVSIEDLLGRAPIRLDRKAVRNHLAGKRVLVTGGGGSIGSELCKQIARFAVAELVVFERCEYNLYKIEQDLLRSFPELNFVALLGDVTDLSSVEWAIARYRPQVIFHAAAYKHVPLLQHQARQAVRNNVVGTRIVAEAAMAAGVGEFVLISTDKAVRPTNIMGATKRAAEMLVQSLNGVTETRFITVRFGNVLDSAGSVVPLFREQIKAGGPVTVTHPDVTRYFMTIPEACQLIMQAAAVGQGGEVFVLDMGEPIKISYLAEQMIQLSGKCPERDIRIEYIGLRPGEKVTEELFLDHERPTPTGHTKLLLARPMVLDHRVIRKSVSELAESCRVFDEDAIAKKLKALVPEYQATPQAKDESESTGENAAALRRKLVL</sequence>
<feature type="transmembrane region" description="Helical" evidence="2">
    <location>
        <begin position="77"/>
        <end position="97"/>
    </location>
</feature>
<keyword evidence="5" id="KW-1185">Reference proteome</keyword>
<dbReference type="CDD" id="cd05237">
    <property type="entry name" value="UDP_invert_4-6DH_SDR_e"/>
    <property type="match status" value="1"/>
</dbReference>
<dbReference type="InterPro" id="IPR036291">
    <property type="entry name" value="NAD(P)-bd_dom_sf"/>
</dbReference>
<comment type="similarity">
    <text evidence="1">Belongs to the polysaccharide synthase family.</text>
</comment>
<dbReference type="STRING" id="1760988.SAMN02949497_4665"/>
<evidence type="ECO:0000313" key="4">
    <source>
        <dbReference type="EMBL" id="SMF97244.1"/>
    </source>
</evidence>
<feature type="transmembrane region" description="Helical" evidence="2">
    <location>
        <begin position="109"/>
        <end position="127"/>
    </location>
</feature>
<dbReference type="AlphaFoldDB" id="A0A1Y6DAR2"/>
<dbReference type="Pfam" id="PF13727">
    <property type="entry name" value="CoA_binding_3"/>
    <property type="match status" value="1"/>
</dbReference>
<keyword evidence="2" id="KW-0472">Membrane</keyword>
<evidence type="ECO:0000256" key="1">
    <source>
        <dbReference type="ARBA" id="ARBA00007430"/>
    </source>
</evidence>
<evidence type="ECO:0000259" key="3">
    <source>
        <dbReference type="Pfam" id="PF02719"/>
    </source>
</evidence>
<feature type="transmembrane region" description="Helical" evidence="2">
    <location>
        <begin position="41"/>
        <end position="65"/>
    </location>
</feature>
<dbReference type="EMBL" id="FXAM01000001">
    <property type="protein sequence ID" value="SMF97244.1"/>
    <property type="molecule type" value="Genomic_DNA"/>
</dbReference>
<organism evidence="4 5">
    <name type="scientific">Methylomagnum ishizawai</name>
    <dbReference type="NCBI Taxonomy" id="1760988"/>
    <lineage>
        <taxon>Bacteria</taxon>
        <taxon>Pseudomonadati</taxon>
        <taxon>Pseudomonadota</taxon>
        <taxon>Gammaproteobacteria</taxon>
        <taxon>Methylococcales</taxon>
        <taxon>Methylococcaceae</taxon>
        <taxon>Methylomagnum</taxon>
    </lineage>
</organism>
<proteinExistence type="inferred from homology"/>
<dbReference type="SUPFAM" id="SSF51735">
    <property type="entry name" value="NAD(P)-binding Rossmann-fold domains"/>
    <property type="match status" value="2"/>
</dbReference>
<feature type="transmembrane region" description="Helical" evidence="2">
    <location>
        <begin position="12"/>
        <end position="29"/>
    </location>
</feature>
<evidence type="ECO:0000256" key="2">
    <source>
        <dbReference type="SAM" id="Phobius"/>
    </source>
</evidence>
<keyword evidence="2" id="KW-1133">Transmembrane helix</keyword>
<protein>
    <submittedName>
        <fullName evidence="4">NDP-sugar epimerase, includes UDP-GlcNAc-inverting 4,6-dehydratase FlaA1 and capsular polysaccharide biosynthesis protein EpsC</fullName>
    </submittedName>
</protein>